<evidence type="ECO:0000313" key="4">
    <source>
        <dbReference type="Proteomes" id="UP001139308"/>
    </source>
</evidence>
<dbReference type="InterPro" id="IPR006015">
    <property type="entry name" value="Universal_stress_UspA"/>
</dbReference>
<comment type="caution">
    <text evidence="3">The sequence shown here is derived from an EMBL/GenBank/DDBJ whole genome shotgun (WGS) entry which is preliminary data.</text>
</comment>
<evidence type="ECO:0000313" key="3">
    <source>
        <dbReference type="EMBL" id="MCG5078757.1"/>
    </source>
</evidence>
<evidence type="ECO:0000259" key="2">
    <source>
        <dbReference type="Pfam" id="PF00582"/>
    </source>
</evidence>
<sequence length="270" mass="28689">MCYKTLLVHLDDSARREARLALALDLAERFDAHLIGLYLPAPRSRTPATEGAGTPEQRLELAQAAFLDAGARGGRRVEWRAPQPGDSATATLHARHADLLVLGQHDSGDPAVETASDFVTDLVMTAARPAIVVPHSGPFPDFAQNILIAWDGSREAARAASDALPLLRRANSVSIEVVAPRSNTKRARAEEEAVDAAAWLDLHGVSASFHESAGAEGMTTGTTLLSRASDLHAGLIVAGAYAHSRIHERVLGGVSRTLLEAMTVPVLMSH</sequence>
<keyword evidence="4" id="KW-1185">Reference proteome</keyword>
<dbReference type="SUPFAM" id="SSF52402">
    <property type="entry name" value="Adenine nucleotide alpha hydrolases-like"/>
    <property type="match status" value="2"/>
</dbReference>
<dbReference type="CDD" id="cd00293">
    <property type="entry name" value="USP-like"/>
    <property type="match status" value="1"/>
</dbReference>
<organism evidence="3 4">
    <name type="scientific">Paraburkholderia tagetis</name>
    <dbReference type="NCBI Taxonomy" id="2913261"/>
    <lineage>
        <taxon>Bacteria</taxon>
        <taxon>Pseudomonadati</taxon>
        <taxon>Pseudomonadota</taxon>
        <taxon>Betaproteobacteria</taxon>
        <taxon>Burkholderiales</taxon>
        <taxon>Burkholderiaceae</taxon>
        <taxon>Paraburkholderia</taxon>
    </lineage>
</organism>
<evidence type="ECO:0000256" key="1">
    <source>
        <dbReference type="ARBA" id="ARBA00008791"/>
    </source>
</evidence>
<dbReference type="Pfam" id="PF00582">
    <property type="entry name" value="Usp"/>
    <property type="match status" value="2"/>
</dbReference>
<accession>A0A9X1UP65</accession>
<protein>
    <submittedName>
        <fullName evidence="3">Universal stress protein</fullName>
    </submittedName>
</protein>
<reference evidence="3" key="1">
    <citation type="submission" date="2022-01" db="EMBL/GenBank/DDBJ databases">
        <title>Genome sequence and assembly of Parabukholderia sp. RG36.</title>
        <authorList>
            <person name="Chhetri G."/>
        </authorList>
    </citation>
    <scope>NUCLEOTIDE SEQUENCE</scope>
    <source>
        <strain evidence="3">RG36</strain>
    </source>
</reference>
<comment type="similarity">
    <text evidence="1">Belongs to the universal stress protein A family.</text>
</comment>
<name>A0A9X1UP65_9BURK</name>
<dbReference type="InterPro" id="IPR006016">
    <property type="entry name" value="UspA"/>
</dbReference>
<dbReference type="EMBL" id="JAKLJA010000071">
    <property type="protein sequence ID" value="MCG5078757.1"/>
    <property type="molecule type" value="Genomic_DNA"/>
</dbReference>
<proteinExistence type="inferred from homology"/>
<feature type="domain" description="UspA" evidence="2">
    <location>
        <begin position="144"/>
        <end position="268"/>
    </location>
</feature>
<dbReference type="AlphaFoldDB" id="A0A9X1UP65"/>
<feature type="domain" description="UspA" evidence="2">
    <location>
        <begin position="3"/>
        <end position="108"/>
    </location>
</feature>
<dbReference type="PANTHER" id="PTHR46268">
    <property type="entry name" value="STRESS RESPONSE PROTEIN NHAX"/>
    <property type="match status" value="1"/>
</dbReference>
<dbReference type="Proteomes" id="UP001139308">
    <property type="component" value="Unassembled WGS sequence"/>
</dbReference>
<dbReference type="PRINTS" id="PR01438">
    <property type="entry name" value="UNVRSLSTRESS"/>
</dbReference>
<dbReference type="RefSeq" id="WP_238468732.1">
    <property type="nucleotide sequence ID" value="NZ_JAKLJA010000071.1"/>
</dbReference>
<gene>
    <name evidence="3" type="ORF">L5014_36450</name>
</gene>
<dbReference type="PANTHER" id="PTHR46268:SF15">
    <property type="entry name" value="UNIVERSAL STRESS PROTEIN HP_0031"/>
    <property type="match status" value="1"/>
</dbReference>
<dbReference type="Gene3D" id="3.40.50.12370">
    <property type="match status" value="1"/>
</dbReference>